<dbReference type="EMBL" id="JYDP01000006">
    <property type="protein sequence ID" value="KRZ17658.1"/>
    <property type="molecule type" value="Genomic_DNA"/>
</dbReference>
<dbReference type="Proteomes" id="UP000055024">
    <property type="component" value="Unassembled WGS sequence"/>
</dbReference>
<proteinExistence type="predicted"/>
<organism evidence="2 3">
    <name type="scientific">Trichinella zimbabwensis</name>
    <dbReference type="NCBI Taxonomy" id="268475"/>
    <lineage>
        <taxon>Eukaryota</taxon>
        <taxon>Metazoa</taxon>
        <taxon>Ecdysozoa</taxon>
        <taxon>Nematoda</taxon>
        <taxon>Enoplea</taxon>
        <taxon>Dorylaimia</taxon>
        <taxon>Trichinellida</taxon>
        <taxon>Trichinellidae</taxon>
        <taxon>Trichinella</taxon>
    </lineage>
</organism>
<dbReference type="AlphaFoldDB" id="A0A0V1I459"/>
<accession>A0A0V1I459</accession>
<feature type="region of interest" description="Disordered" evidence="1">
    <location>
        <begin position="1"/>
        <end position="24"/>
    </location>
</feature>
<evidence type="ECO:0000256" key="1">
    <source>
        <dbReference type="SAM" id="MobiDB-lite"/>
    </source>
</evidence>
<gene>
    <name evidence="2" type="ORF">T11_1678</name>
</gene>
<sequence>MPKGKIEKNQPNTTTTTSKHTQTNTRMLWRKRISSRARRFNPFSSIASNNERKMIVGKAQLLAARVEAKRVEKECIVVVVVQNPKIIYS</sequence>
<keyword evidence="3" id="KW-1185">Reference proteome</keyword>
<protein>
    <submittedName>
        <fullName evidence="2">Uncharacterized protein</fullName>
    </submittedName>
</protein>
<evidence type="ECO:0000313" key="3">
    <source>
        <dbReference type="Proteomes" id="UP000055024"/>
    </source>
</evidence>
<feature type="compositionally biased region" description="Low complexity" evidence="1">
    <location>
        <begin position="13"/>
        <end position="24"/>
    </location>
</feature>
<evidence type="ECO:0000313" key="2">
    <source>
        <dbReference type="EMBL" id="KRZ17658.1"/>
    </source>
</evidence>
<reference evidence="2 3" key="1">
    <citation type="submission" date="2015-01" db="EMBL/GenBank/DDBJ databases">
        <title>Evolution of Trichinella species and genotypes.</title>
        <authorList>
            <person name="Korhonen P.K."/>
            <person name="Edoardo P."/>
            <person name="Giuseppe L.R."/>
            <person name="Gasser R.B."/>
        </authorList>
    </citation>
    <scope>NUCLEOTIDE SEQUENCE [LARGE SCALE GENOMIC DNA]</scope>
    <source>
        <strain evidence="2">ISS1029</strain>
    </source>
</reference>
<comment type="caution">
    <text evidence="2">The sequence shown here is derived from an EMBL/GenBank/DDBJ whole genome shotgun (WGS) entry which is preliminary data.</text>
</comment>
<name>A0A0V1I459_9BILA</name>